<feature type="domain" description="Lsr2 dimerization" evidence="2">
    <location>
        <begin position="1"/>
        <end position="59"/>
    </location>
</feature>
<name>A0A2N6THK6_9CORY</name>
<evidence type="ECO:0000313" key="4">
    <source>
        <dbReference type="EMBL" id="MTD92220.1"/>
    </source>
</evidence>
<dbReference type="Gene3D" id="4.10.320.10">
    <property type="entry name" value="E3-binding domain"/>
    <property type="match status" value="1"/>
</dbReference>
<feature type="domain" description="Lsr2 DNA-binding" evidence="3">
    <location>
        <begin position="67"/>
        <end position="102"/>
    </location>
</feature>
<keyword evidence="1" id="KW-0238">DNA-binding</keyword>
<evidence type="ECO:0000259" key="2">
    <source>
        <dbReference type="Pfam" id="PF11774"/>
    </source>
</evidence>
<gene>
    <name evidence="4" type="ORF">FME68_10235</name>
</gene>
<dbReference type="InterPro" id="IPR024412">
    <property type="entry name" value="Lsr2_dim_dom"/>
</dbReference>
<dbReference type="Gene3D" id="3.30.60.230">
    <property type="entry name" value="Lsr2, dimerization domain"/>
    <property type="match status" value="1"/>
</dbReference>
<dbReference type="InterPro" id="IPR055370">
    <property type="entry name" value="Lsr2_DNA-bd"/>
</dbReference>
<sequence length="105" mass="12146">MARREITQFFDDIDNKPLSEEELIVIRFSVDGKDYLLDVSQENADKFHAAMEPFVKAARHPVKKDTRRYKPADVRAWAAQHGYQVAERGKIPNDVILAYRDANNL</sequence>
<protein>
    <submittedName>
        <fullName evidence="4">Lsr2 family protein</fullName>
    </submittedName>
</protein>
<dbReference type="Pfam" id="PF23359">
    <property type="entry name" value="Lsr2_DNA-bd"/>
    <property type="match status" value="1"/>
</dbReference>
<proteinExistence type="predicted"/>
<dbReference type="RefSeq" id="WP_070517764.1">
    <property type="nucleotide sequence ID" value="NZ_PNHI01000014.1"/>
</dbReference>
<dbReference type="AlphaFoldDB" id="A0A2N6THK6"/>
<dbReference type="EMBL" id="VIOG01000012">
    <property type="protein sequence ID" value="MTD92220.1"/>
    <property type="molecule type" value="Genomic_DNA"/>
</dbReference>
<reference evidence="4 5" key="1">
    <citation type="submission" date="2019-07" db="EMBL/GenBank/DDBJ databases">
        <title>Draft genome of C. aurimucosum strain 332.</title>
        <authorList>
            <person name="Pacheco L.G.C."/>
            <person name="Aguiar E.R.G.R."/>
            <person name="Barberis C.M."/>
            <person name="Almuzara M.N."/>
            <person name="Traglia G.M."/>
            <person name="Santos C.S."/>
            <person name="Vay C.A."/>
            <person name="Rocha D.J.P.G."/>
        </authorList>
    </citation>
    <scope>NUCLEOTIDE SEQUENCE [LARGE SCALE GENOMIC DNA]</scope>
    <source>
        <strain evidence="4 5">332</strain>
    </source>
</reference>
<dbReference type="GO" id="GO:0003677">
    <property type="term" value="F:DNA binding"/>
    <property type="evidence" value="ECO:0007669"/>
    <property type="project" value="UniProtKB-KW"/>
</dbReference>
<dbReference type="GO" id="GO:0016746">
    <property type="term" value="F:acyltransferase activity"/>
    <property type="evidence" value="ECO:0007669"/>
    <property type="project" value="InterPro"/>
</dbReference>
<evidence type="ECO:0000313" key="5">
    <source>
        <dbReference type="Proteomes" id="UP000432568"/>
    </source>
</evidence>
<dbReference type="Pfam" id="PF11774">
    <property type="entry name" value="Lsr2"/>
    <property type="match status" value="1"/>
</dbReference>
<dbReference type="InterPro" id="IPR036625">
    <property type="entry name" value="E3-bd_dom_sf"/>
</dbReference>
<accession>A0A2N6THK6</accession>
<evidence type="ECO:0000256" key="1">
    <source>
        <dbReference type="ARBA" id="ARBA00023125"/>
    </source>
</evidence>
<dbReference type="InterPro" id="IPR042261">
    <property type="entry name" value="Lsr2-like_dimerization"/>
</dbReference>
<organism evidence="4 5">
    <name type="scientific">Corynebacterium aurimucosum</name>
    <dbReference type="NCBI Taxonomy" id="169292"/>
    <lineage>
        <taxon>Bacteria</taxon>
        <taxon>Bacillati</taxon>
        <taxon>Actinomycetota</taxon>
        <taxon>Actinomycetes</taxon>
        <taxon>Mycobacteriales</taxon>
        <taxon>Corynebacteriaceae</taxon>
        <taxon>Corynebacterium</taxon>
    </lineage>
</organism>
<comment type="caution">
    <text evidence="4">The sequence shown here is derived from an EMBL/GenBank/DDBJ whole genome shotgun (WGS) entry which is preliminary data.</text>
</comment>
<evidence type="ECO:0000259" key="3">
    <source>
        <dbReference type="Pfam" id="PF23359"/>
    </source>
</evidence>
<dbReference type="Proteomes" id="UP000432568">
    <property type="component" value="Unassembled WGS sequence"/>
</dbReference>